<reference evidence="1" key="1">
    <citation type="submission" date="2014-11" db="EMBL/GenBank/DDBJ databases">
        <authorList>
            <person name="Amaro Gonzalez C."/>
        </authorList>
    </citation>
    <scope>NUCLEOTIDE SEQUENCE</scope>
</reference>
<protein>
    <submittedName>
        <fullName evidence="1">Uncharacterized protein</fullName>
    </submittedName>
</protein>
<sequence>MHPKRSHSIAWDTYYKASCKAVTVQKSFSQTLQSGSPKAIDNDQNHFYSFTHFNLCFLSSCTKNKGFLN</sequence>
<name>A0A0E9XAV3_ANGAN</name>
<accession>A0A0E9XAV3</accession>
<evidence type="ECO:0000313" key="1">
    <source>
        <dbReference type="EMBL" id="JAH99744.1"/>
    </source>
</evidence>
<dbReference type="EMBL" id="GBXM01008833">
    <property type="protein sequence ID" value="JAH99744.1"/>
    <property type="molecule type" value="Transcribed_RNA"/>
</dbReference>
<reference evidence="1" key="2">
    <citation type="journal article" date="2015" name="Fish Shellfish Immunol.">
        <title>Early steps in the European eel (Anguilla anguilla)-Vibrio vulnificus interaction in the gills: Role of the RtxA13 toxin.</title>
        <authorList>
            <person name="Callol A."/>
            <person name="Pajuelo D."/>
            <person name="Ebbesson L."/>
            <person name="Teles M."/>
            <person name="MacKenzie S."/>
            <person name="Amaro C."/>
        </authorList>
    </citation>
    <scope>NUCLEOTIDE SEQUENCE</scope>
</reference>
<proteinExistence type="predicted"/>
<dbReference type="AlphaFoldDB" id="A0A0E9XAV3"/>
<organism evidence="1">
    <name type="scientific">Anguilla anguilla</name>
    <name type="common">European freshwater eel</name>
    <name type="synonym">Muraena anguilla</name>
    <dbReference type="NCBI Taxonomy" id="7936"/>
    <lineage>
        <taxon>Eukaryota</taxon>
        <taxon>Metazoa</taxon>
        <taxon>Chordata</taxon>
        <taxon>Craniata</taxon>
        <taxon>Vertebrata</taxon>
        <taxon>Euteleostomi</taxon>
        <taxon>Actinopterygii</taxon>
        <taxon>Neopterygii</taxon>
        <taxon>Teleostei</taxon>
        <taxon>Anguilliformes</taxon>
        <taxon>Anguillidae</taxon>
        <taxon>Anguilla</taxon>
    </lineage>
</organism>